<feature type="region of interest" description="Disordered" evidence="1">
    <location>
        <begin position="32"/>
        <end position="69"/>
    </location>
</feature>
<dbReference type="InterPro" id="IPR012966">
    <property type="entry name" value="AHD"/>
</dbReference>
<protein>
    <recommendedName>
        <fullName evidence="2">Anillin homology domain-containing protein</fullName>
    </recommendedName>
</protein>
<dbReference type="Proteomes" id="UP001431783">
    <property type="component" value="Unassembled WGS sequence"/>
</dbReference>
<keyword evidence="4" id="KW-1185">Reference proteome</keyword>
<dbReference type="AlphaFoldDB" id="A0AAW1UAI9"/>
<feature type="compositionally biased region" description="Polar residues" evidence="1">
    <location>
        <begin position="32"/>
        <end position="60"/>
    </location>
</feature>
<evidence type="ECO:0000313" key="3">
    <source>
        <dbReference type="EMBL" id="KAK9876931.1"/>
    </source>
</evidence>
<proteinExistence type="predicted"/>
<organism evidence="3 4">
    <name type="scientific">Henosepilachna vigintioctopunctata</name>
    <dbReference type="NCBI Taxonomy" id="420089"/>
    <lineage>
        <taxon>Eukaryota</taxon>
        <taxon>Metazoa</taxon>
        <taxon>Ecdysozoa</taxon>
        <taxon>Arthropoda</taxon>
        <taxon>Hexapoda</taxon>
        <taxon>Insecta</taxon>
        <taxon>Pterygota</taxon>
        <taxon>Neoptera</taxon>
        <taxon>Endopterygota</taxon>
        <taxon>Coleoptera</taxon>
        <taxon>Polyphaga</taxon>
        <taxon>Cucujiformia</taxon>
        <taxon>Coccinelloidea</taxon>
        <taxon>Coccinellidae</taxon>
        <taxon>Epilachninae</taxon>
        <taxon>Epilachnini</taxon>
        <taxon>Henosepilachna</taxon>
    </lineage>
</organism>
<dbReference type="EMBL" id="JARQZJ010000039">
    <property type="protein sequence ID" value="KAK9876931.1"/>
    <property type="molecule type" value="Genomic_DNA"/>
</dbReference>
<reference evidence="3 4" key="1">
    <citation type="submission" date="2023-03" db="EMBL/GenBank/DDBJ databases">
        <title>Genome insight into feeding habits of ladybird beetles.</title>
        <authorList>
            <person name="Li H.-S."/>
            <person name="Huang Y.-H."/>
            <person name="Pang H."/>
        </authorList>
    </citation>
    <scope>NUCLEOTIDE SEQUENCE [LARGE SCALE GENOMIC DNA]</scope>
    <source>
        <strain evidence="3">SYSU_2023b</strain>
        <tissue evidence="3">Whole body</tissue>
    </source>
</reference>
<accession>A0AAW1UAI9</accession>
<evidence type="ECO:0000313" key="4">
    <source>
        <dbReference type="Proteomes" id="UP001431783"/>
    </source>
</evidence>
<evidence type="ECO:0000259" key="2">
    <source>
        <dbReference type="Pfam" id="PF08174"/>
    </source>
</evidence>
<comment type="caution">
    <text evidence="3">The sequence shown here is derived from an EMBL/GenBank/DDBJ whole genome shotgun (WGS) entry which is preliminary data.</text>
</comment>
<sequence>MNRNNGEQKILECTIPIGNSVRRRPFREIFERNSSSNTFRDSSESTNLETTKKTMGSQSKTNEKSGPTILCGTQEKPCITTGIVEEEYKTSEHSMTQISRRKTLDSSQLSTPKKVQGGLCKCIDYELIKSKKNTAKGKFEVNLLVVPADKESSSSKLKKNLYRSKSDLQLFPQVPESRRFSHTKQMRRKKEYAMIKKLSQDLPVLRADKYVTEDVLLQNEKHLLVSTEKVKLYSKNITSSKGYKDFDFNPIVINISKILIALKSENEKIYNNAHFMCLICTDDEIFPTKLVRLIHKKGRKCVKFDDILELRRLNNNFRISVKVYSYQRKLPKLERWGLLKFLPKKTVGYPVQICCENLQSDNTLEEVFLLPVFEQCAEFTISKADFSDSYSCNSFPNTIFDDFGFIKITFPS</sequence>
<feature type="domain" description="Anillin homology" evidence="2">
    <location>
        <begin position="263"/>
        <end position="326"/>
    </location>
</feature>
<gene>
    <name evidence="3" type="ORF">WA026_015965</name>
</gene>
<name>A0AAW1UAI9_9CUCU</name>
<evidence type="ECO:0000256" key="1">
    <source>
        <dbReference type="SAM" id="MobiDB-lite"/>
    </source>
</evidence>
<dbReference type="Pfam" id="PF08174">
    <property type="entry name" value="Anillin"/>
    <property type="match status" value="1"/>
</dbReference>